<proteinExistence type="predicted"/>
<protein>
    <recommendedName>
        <fullName evidence="7">CCHC-type domain-containing protein</fullName>
    </recommendedName>
</protein>
<keyword evidence="4" id="KW-0862">Zinc</keyword>
<dbReference type="InterPro" id="IPR036875">
    <property type="entry name" value="Znf_CCHC_sf"/>
</dbReference>
<feature type="region of interest" description="Disordered" evidence="6">
    <location>
        <begin position="1"/>
        <end position="35"/>
    </location>
</feature>
<evidence type="ECO:0000313" key="9">
    <source>
        <dbReference type="Proteomes" id="UP000886520"/>
    </source>
</evidence>
<dbReference type="PANTHER" id="PTHR47798">
    <property type="entry name" value="OS04G0555800 PROTEIN"/>
    <property type="match status" value="1"/>
</dbReference>
<name>A0A9D4ZN11_ADICA</name>
<dbReference type="SMART" id="SM00343">
    <property type="entry name" value="ZnF_C2HC"/>
    <property type="match status" value="5"/>
</dbReference>
<keyword evidence="1" id="KW-0479">Metal-binding</keyword>
<dbReference type="Gene3D" id="4.10.60.10">
    <property type="entry name" value="Zinc finger, CCHC-type"/>
    <property type="match status" value="2"/>
</dbReference>
<feature type="domain" description="CCHC-type" evidence="7">
    <location>
        <begin position="132"/>
        <end position="147"/>
    </location>
</feature>
<keyword evidence="9" id="KW-1185">Reference proteome</keyword>
<dbReference type="SUPFAM" id="SSF57756">
    <property type="entry name" value="Retrovirus zinc finger-like domains"/>
    <property type="match status" value="2"/>
</dbReference>
<feature type="compositionally biased region" description="Basic and acidic residues" evidence="6">
    <location>
        <begin position="255"/>
        <end position="266"/>
    </location>
</feature>
<evidence type="ECO:0000256" key="6">
    <source>
        <dbReference type="SAM" id="MobiDB-lite"/>
    </source>
</evidence>
<dbReference type="PROSITE" id="PS50158">
    <property type="entry name" value="ZF_CCHC"/>
    <property type="match status" value="3"/>
</dbReference>
<dbReference type="OrthoDB" id="3863715at2759"/>
<dbReference type="GO" id="GO:0003676">
    <property type="term" value="F:nucleic acid binding"/>
    <property type="evidence" value="ECO:0007669"/>
    <property type="project" value="InterPro"/>
</dbReference>
<evidence type="ECO:0000259" key="7">
    <source>
        <dbReference type="PROSITE" id="PS50158"/>
    </source>
</evidence>
<evidence type="ECO:0000256" key="3">
    <source>
        <dbReference type="ARBA" id="ARBA00022771"/>
    </source>
</evidence>
<dbReference type="InterPro" id="IPR001878">
    <property type="entry name" value="Znf_CCHC"/>
</dbReference>
<keyword evidence="3 5" id="KW-0863">Zinc-finger</keyword>
<dbReference type="FunFam" id="4.10.60.10:FF:000091">
    <property type="entry name" value="Zinc finger CCHC-type-containing 9"/>
    <property type="match status" value="1"/>
</dbReference>
<evidence type="ECO:0000256" key="4">
    <source>
        <dbReference type="ARBA" id="ARBA00022833"/>
    </source>
</evidence>
<comment type="caution">
    <text evidence="8">The sequence shown here is derived from an EMBL/GenBank/DDBJ whole genome shotgun (WGS) entry which is preliminary data.</text>
</comment>
<evidence type="ECO:0000256" key="5">
    <source>
        <dbReference type="PROSITE-ProRule" id="PRU00047"/>
    </source>
</evidence>
<feature type="compositionally biased region" description="Acidic residues" evidence="6">
    <location>
        <begin position="214"/>
        <end position="227"/>
    </location>
</feature>
<dbReference type="EMBL" id="JABFUD020000005">
    <property type="protein sequence ID" value="KAI5079732.1"/>
    <property type="molecule type" value="Genomic_DNA"/>
</dbReference>
<evidence type="ECO:0000256" key="2">
    <source>
        <dbReference type="ARBA" id="ARBA00022737"/>
    </source>
</evidence>
<dbReference type="PANTHER" id="PTHR47798:SF2">
    <property type="entry name" value="CCHC-TYPE DOMAIN-CONTAINING PROTEIN"/>
    <property type="match status" value="1"/>
</dbReference>
<dbReference type="GO" id="GO:0008270">
    <property type="term" value="F:zinc ion binding"/>
    <property type="evidence" value="ECO:0007669"/>
    <property type="project" value="UniProtKB-KW"/>
</dbReference>
<feature type="domain" description="CCHC-type" evidence="7">
    <location>
        <begin position="81"/>
        <end position="96"/>
    </location>
</feature>
<gene>
    <name evidence="8" type="ORF">GOP47_0005211</name>
</gene>
<dbReference type="Proteomes" id="UP000886520">
    <property type="component" value="Chromosome 5"/>
</dbReference>
<feature type="compositionally biased region" description="Basic residues" evidence="6">
    <location>
        <begin position="1"/>
        <end position="13"/>
    </location>
</feature>
<evidence type="ECO:0000313" key="8">
    <source>
        <dbReference type="EMBL" id="KAI5079732.1"/>
    </source>
</evidence>
<dbReference type="AlphaFoldDB" id="A0A9D4ZN11"/>
<accession>A0A9D4ZN11</accession>
<feature type="domain" description="CCHC-type" evidence="7">
    <location>
        <begin position="104"/>
        <end position="120"/>
    </location>
</feature>
<feature type="region of interest" description="Disordered" evidence="6">
    <location>
        <begin position="173"/>
        <end position="266"/>
    </location>
</feature>
<reference evidence="8 9" key="1">
    <citation type="submission" date="2021-01" db="EMBL/GenBank/DDBJ databases">
        <title>Adiantum capillus-veneris genome.</title>
        <authorList>
            <person name="Fang Y."/>
            <person name="Liao Q."/>
        </authorList>
    </citation>
    <scope>NUCLEOTIDE SEQUENCE [LARGE SCALE GENOMIC DNA]</scope>
    <source>
        <strain evidence="8">H3</strain>
        <tissue evidence="8">Leaf</tissue>
    </source>
</reference>
<sequence length="266" mass="29170">MGNKRQRLAKKRLRGAEAQQTQTEEARPPLKAACNSRKISKKHPLRVAGKKPGDGCFICKSTDHIAKACPQKLGKERKMVCLQCRKLGHTLKNCPNKSNEEEKKCYNCGSSGHRLAECKEPWKNGGTTFALCFLCKKEGHLSKNCPENAHGIYPKGGCCKICGGITHLAKDCPEKEKGSNTKSHGAQRHKLVISTEAAPTSGNNAKRVVFGGGDDLDDDFASLEDKDEDGKPEKSKPTSSKPVVKKARKSPKVVNFKDQKQSFRIA</sequence>
<dbReference type="Pfam" id="PF00098">
    <property type="entry name" value="zf-CCHC"/>
    <property type="match status" value="3"/>
</dbReference>
<evidence type="ECO:0000256" key="1">
    <source>
        <dbReference type="ARBA" id="ARBA00022723"/>
    </source>
</evidence>
<organism evidence="8 9">
    <name type="scientific">Adiantum capillus-veneris</name>
    <name type="common">Maidenhair fern</name>
    <dbReference type="NCBI Taxonomy" id="13818"/>
    <lineage>
        <taxon>Eukaryota</taxon>
        <taxon>Viridiplantae</taxon>
        <taxon>Streptophyta</taxon>
        <taxon>Embryophyta</taxon>
        <taxon>Tracheophyta</taxon>
        <taxon>Polypodiopsida</taxon>
        <taxon>Polypodiidae</taxon>
        <taxon>Polypodiales</taxon>
        <taxon>Pteridineae</taxon>
        <taxon>Pteridaceae</taxon>
        <taxon>Vittarioideae</taxon>
        <taxon>Adiantum</taxon>
    </lineage>
</organism>
<keyword evidence="2" id="KW-0677">Repeat</keyword>